<dbReference type="PANTHER" id="PTHR34875:SF6">
    <property type="entry name" value="UPF0237 PROTEIN MJ1558"/>
    <property type="match status" value="1"/>
</dbReference>
<dbReference type="PANTHER" id="PTHR34875">
    <property type="entry name" value="UPF0237 PROTEIN MJ1558"/>
    <property type="match status" value="1"/>
</dbReference>
<dbReference type="InterPro" id="IPR002912">
    <property type="entry name" value="ACT_dom"/>
</dbReference>
<feature type="domain" description="ACT" evidence="1">
    <location>
        <begin position="92"/>
        <end position="168"/>
    </location>
</feature>
<dbReference type="EMBL" id="MFST01000103">
    <property type="protein sequence ID" value="OGI43697.1"/>
    <property type="molecule type" value="Genomic_DNA"/>
</dbReference>
<reference evidence="2 3" key="1">
    <citation type="journal article" date="2016" name="Nat. Commun.">
        <title>Thousands of microbial genomes shed light on interconnected biogeochemical processes in an aquifer system.</title>
        <authorList>
            <person name="Anantharaman K."/>
            <person name="Brown C.T."/>
            <person name="Hug L.A."/>
            <person name="Sharon I."/>
            <person name="Castelle C.J."/>
            <person name="Probst A.J."/>
            <person name="Thomas B.C."/>
            <person name="Singh A."/>
            <person name="Wilkins M.J."/>
            <person name="Karaoz U."/>
            <person name="Brodie E.L."/>
            <person name="Williams K.H."/>
            <person name="Hubbard S.S."/>
            <person name="Banfield J.F."/>
        </authorList>
    </citation>
    <scope>NUCLEOTIDE SEQUENCE [LARGE SCALE GENOMIC DNA]</scope>
</reference>
<dbReference type="InterPro" id="IPR045865">
    <property type="entry name" value="ACT-like_dom_sf"/>
</dbReference>
<comment type="caution">
    <text evidence="2">The sequence shown here is derived from an EMBL/GenBank/DDBJ whole genome shotgun (WGS) entry which is preliminary data.</text>
</comment>
<organism evidence="2 3">
    <name type="scientific">Candidatus Muproteobacteria bacterium RBG_16_65_31</name>
    <dbReference type="NCBI Taxonomy" id="1817759"/>
    <lineage>
        <taxon>Bacteria</taxon>
        <taxon>Pseudomonadati</taxon>
        <taxon>Pseudomonadota</taxon>
        <taxon>Candidatus Muproteobacteria</taxon>
    </lineage>
</organism>
<dbReference type="InterPro" id="IPR050990">
    <property type="entry name" value="UPF0237/GcvR_regulator"/>
</dbReference>
<name>A0A1F6TEY9_9PROT</name>
<gene>
    <name evidence="2" type="ORF">A2V92_04635</name>
</gene>
<sequence>MKRWHMLTVVGRDQPGIVAALTETLYRGGANLGEASMVRLGGNFTIMLMVEADADAPGLRRLLEPVTRRLQLHAHIDAIEGRLHEHVEPNVRVVVHGADRPGIVAQVTAALAANGLNILDLESDVGGTADRPIYIMTIDGYTRDGIAALERALEPLRRTGIEARLTPIDTMVG</sequence>
<dbReference type="CDD" id="cd02116">
    <property type="entry name" value="ACT"/>
    <property type="match status" value="1"/>
</dbReference>
<dbReference type="SUPFAM" id="SSF55021">
    <property type="entry name" value="ACT-like"/>
    <property type="match status" value="2"/>
</dbReference>
<dbReference type="AlphaFoldDB" id="A0A1F6TEY9"/>
<proteinExistence type="predicted"/>
<dbReference type="Pfam" id="PF13740">
    <property type="entry name" value="ACT_6"/>
    <property type="match status" value="1"/>
</dbReference>
<protein>
    <submittedName>
        <fullName evidence="2">Amino acid-binding protein</fullName>
    </submittedName>
</protein>
<dbReference type="Proteomes" id="UP000179344">
    <property type="component" value="Unassembled WGS sequence"/>
</dbReference>
<dbReference type="PROSITE" id="PS51671">
    <property type="entry name" value="ACT"/>
    <property type="match status" value="2"/>
</dbReference>
<feature type="domain" description="ACT" evidence="1">
    <location>
        <begin position="6"/>
        <end position="86"/>
    </location>
</feature>
<evidence type="ECO:0000313" key="2">
    <source>
        <dbReference type="EMBL" id="OGI43697.1"/>
    </source>
</evidence>
<evidence type="ECO:0000259" key="1">
    <source>
        <dbReference type="PROSITE" id="PS51671"/>
    </source>
</evidence>
<dbReference type="Pfam" id="PF01842">
    <property type="entry name" value="ACT"/>
    <property type="match status" value="1"/>
</dbReference>
<accession>A0A1F6TEY9</accession>
<dbReference type="Gene3D" id="3.30.70.260">
    <property type="match status" value="2"/>
</dbReference>
<evidence type="ECO:0000313" key="3">
    <source>
        <dbReference type="Proteomes" id="UP000179344"/>
    </source>
</evidence>